<gene>
    <name evidence="2" type="ORF">PBRA_002691</name>
</gene>
<dbReference type="Proteomes" id="UP000039324">
    <property type="component" value="Unassembled WGS sequence"/>
</dbReference>
<dbReference type="OrthoDB" id="1898904at2759"/>
<keyword evidence="1" id="KW-0472">Membrane</keyword>
<proteinExistence type="predicted"/>
<dbReference type="AlphaFoldDB" id="A0A0G4J5T3"/>
<keyword evidence="1" id="KW-1133">Transmembrane helix</keyword>
<evidence type="ECO:0000313" key="2">
    <source>
        <dbReference type="EMBL" id="CEP02724.1"/>
    </source>
</evidence>
<evidence type="ECO:0000256" key="1">
    <source>
        <dbReference type="SAM" id="Phobius"/>
    </source>
</evidence>
<feature type="transmembrane region" description="Helical" evidence="1">
    <location>
        <begin position="13"/>
        <end position="36"/>
    </location>
</feature>
<keyword evidence="1" id="KW-0812">Transmembrane</keyword>
<reference evidence="2 3" key="1">
    <citation type="submission" date="2015-02" db="EMBL/GenBank/DDBJ databases">
        <authorList>
            <person name="Chooi Y.-H."/>
        </authorList>
    </citation>
    <scope>NUCLEOTIDE SEQUENCE [LARGE SCALE GENOMIC DNA]</scope>
    <source>
        <strain evidence="2">E3</strain>
    </source>
</reference>
<name>A0A0G4J5T3_PLABS</name>
<dbReference type="EMBL" id="CDSF01000133">
    <property type="protein sequence ID" value="CEP02724.1"/>
    <property type="molecule type" value="Genomic_DNA"/>
</dbReference>
<organism evidence="2 3">
    <name type="scientific">Plasmodiophora brassicae</name>
    <name type="common">Clubroot disease agent</name>
    <dbReference type="NCBI Taxonomy" id="37360"/>
    <lineage>
        <taxon>Eukaryota</taxon>
        <taxon>Sar</taxon>
        <taxon>Rhizaria</taxon>
        <taxon>Endomyxa</taxon>
        <taxon>Phytomyxea</taxon>
        <taxon>Plasmodiophorida</taxon>
        <taxon>Plasmodiophoridae</taxon>
        <taxon>Plasmodiophora</taxon>
    </lineage>
</organism>
<sequence length="45" mass="4945">MEELTVGLELPSIGSYIAGGLCMFAGVVVPLVMMVYRNKHEFKLT</sequence>
<protein>
    <submittedName>
        <fullName evidence="2">Uncharacterized protein</fullName>
    </submittedName>
</protein>
<accession>A0A0G4J5T3</accession>
<keyword evidence="3" id="KW-1185">Reference proteome</keyword>
<evidence type="ECO:0000313" key="3">
    <source>
        <dbReference type="Proteomes" id="UP000039324"/>
    </source>
</evidence>